<gene>
    <name evidence="2" type="ORF">G443_000765</name>
</gene>
<comment type="caution">
    <text evidence="2">The sequence shown here is derived from an EMBL/GenBank/DDBJ whole genome shotgun (WGS) entry which is preliminary data.</text>
</comment>
<reference evidence="2 3" key="1">
    <citation type="submission" date="2022-06" db="EMBL/GenBank/DDBJ databases">
        <title>Genomic Encyclopedia of Type Strains, Phase I: the one thousand microbial genomes (KMG-I) project.</title>
        <authorList>
            <person name="Kyrpides N."/>
        </authorList>
    </citation>
    <scope>NUCLEOTIDE SEQUENCE [LARGE SCALE GENOMIC DNA]</scope>
    <source>
        <strain evidence="2 3">DSM 43889</strain>
    </source>
</reference>
<dbReference type="RefSeq" id="WP_253860313.1">
    <property type="nucleotide sequence ID" value="NZ_AUBJ02000001.1"/>
</dbReference>
<dbReference type="Proteomes" id="UP000791080">
    <property type="component" value="Unassembled WGS sequence"/>
</dbReference>
<dbReference type="EMBL" id="AUBJ02000001">
    <property type="protein sequence ID" value="MCP2330495.1"/>
    <property type="molecule type" value="Genomic_DNA"/>
</dbReference>
<evidence type="ECO:0000313" key="2">
    <source>
        <dbReference type="EMBL" id="MCP2330495.1"/>
    </source>
</evidence>
<keyword evidence="3" id="KW-1185">Reference proteome</keyword>
<name>A0ABT1JDC5_ACTCY</name>
<organism evidence="2 3">
    <name type="scientific">Actinoalloteichus caeruleus DSM 43889</name>
    <dbReference type="NCBI Taxonomy" id="1120930"/>
    <lineage>
        <taxon>Bacteria</taxon>
        <taxon>Bacillati</taxon>
        <taxon>Actinomycetota</taxon>
        <taxon>Actinomycetes</taxon>
        <taxon>Pseudonocardiales</taxon>
        <taxon>Pseudonocardiaceae</taxon>
        <taxon>Actinoalloteichus</taxon>
        <taxon>Actinoalloteichus cyanogriseus</taxon>
    </lineage>
</organism>
<feature type="region of interest" description="Disordered" evidence="1">
    <location>
        <begin position="31"/>
        <end position="83"/>
    </location>
</feature>
<protein>
    <submittedName>
        <fullName evidence="2">Uncharacterized protein</fullName>
    </submittedName>
</protein>
<accession>A0ABT1JDC5</accession>
<evidence type="ECO:0000313" key="3">
    <source>
        <dbReference type="Proteomes" id="UP000791080"/>
    </source>
</evidence>
<proteinExistence type="predicted"/>
<sequence>MNPPTTRPDHHTPTGPEDTATVFLGEILHFLDDPGDEEAPGSAEHHPEGALVVTPTGTSTGSARPRRCPHATATPPTSTTGAA</sequence>
<feature type="compositionally biased region" description="Low complexity" evidence="1">
    <location>
        <begin position="70"/>
        <end position="83"/>
    </location>
</feature>
<evidence type="ECO:0000256" key="1">
    <source>
        <dbReference type="SAM" id="MobiDB-lite"/>
    </source>
</evidence>